<feature type="compositionally biased region" description="Polar residues" evidence="1">
    <location>
        <begin position="370"/>
        <end position="381"/>
    </location>
</feature>
<feature type="compositionally biased region" description="Low complexity" evidence="1">
    <location>
        <begin position="61"/>
        <end position="93"/>
    </location>
</feature>
<feature type="compositionally biased region" description="Polar residues" evidence="1">
    <location>
        <begin position="286"/>
        <end position="295"/>
    </location>
</feature>
<reference evidence="2" key="2">
    <citation type="submission" date="2004-02" db="EMBL/GenBank/DDBJ databases">
        <authorList>
            <consortium name="Genoscope"/>
            <consortium name="Whitehead Institute Centre for Genome Research"/>
        </authorList>
    </citation>
    <scope>NUCLEOTIDE SEQUENCE</scope>
</reference>
<dbReference type="GO" id="GO:0030182">
    <property type="term" value="P:neuron differentiation"/>
    <property type="evidence" value="ECO:0007669"/>
    <property type="project" value="TreeGrafter"/>
</dbReference>
<proteinExistence type="predicted"/>
<dbReference type="AlphaFoldDB" id="Q4RAI7"/>
<feature type="compositionally biased region" description="Low complexity" evidence="1">
    <location>
        <begin position="100"/>
        <end position="122"/>
    </location>
</feature>
<dbReference type="GO" id="GO:0005739">
    <property type="term" value="C:mitochondrion"/>
    <property type="evidence" value="ECO:0007669"/>
    <property type="project" value="TreeGrafter"/>
</dbReference>
<feature type="non-terminal residue" evidence="2">
    <location>
        <position position="1"/>
    </location>
</feature>
<reference evidence="2" key="1">
    <citation type="journal article" date="2004" name="Nature">
        <title>Genome duplication in the teleost fish Tetraodon nigroviridis reveals the early vertebrate proto-karyotype.</title>
        <authorList>
            <person name="Jaillon O."/>
            <person name="Aury J.-M."/>
            <person name="Brunet F."/>
            <person name="Petit J.-L."/>
            <person name="Stange-Thomann N."/>
            <person name="Mauceli E."/>
            <person name="Bouneau L."/>
            <person name="Fischer C."/>
            <person name="Ozouf-Costaz C."/>
            <person name="Bernot A."/>
            <person name="Nicaud S."/>
            <person name="Jaffe D."/>
            <person name="Fisher S."/>
            <person name="Lutfalla G."/>
            <person name="Dossat C."/>
            <person name="Segurens B."/>
            <person name="Dasilva C."/>
            <person name="Salanoubat M."/>
            <person name="Levy M."/>
            <person name="Boudet N."/>
            <person name="Castellano S."/>
            <person name="Anthouard V."/>
            <person name="Jubin C."/>
            <person name="Castelli V."/>
            <person name="Katinka M."/>
            <person name="Vacherie B."/>
            <person name="Biemont C."/>
            <person name="Skalli Z."/>
            <person name="Cattolico L."/>
            <person name="Poulain J."/>
            <person name="De Berardinis V."/>
            <person name="Cruaud C."/>
            <person name="Duprat S."/>
            <person name="Brottier P."/>
            <person name="Coutanceau J.-P."/>
            <person name="Gouzy J."/>
            <person name="Parra G."/>
            <person name="Lardier G."/>
            <person name="Chapple C."/>
            <person name="McKernan K.J."/>
            <person name="McEwan P."/>
            <person name="Bosak S."/>
            <person name="Kellis M."/>
            <person name="Volff J.-N."/>
            <person name="Guigo R."/>
            <person name="Zody M.C."/>
            <person name="Mesirov J."/>
            <person name="Lindblad-Toh K."/>
            <person name="Birren B."/>
            <person name="Nusbaum C."/>
            <person name="Kahn D."/>
            <person name="Robinson-Rechavi M."/>
            <person name="Laudet V."/>
            <person name="Schachter V."/>
            <person name="Quetier F."/>
            <person name="Saurin W."/>
            <person name="Scarpelli C."/>
            <person name="Wincker P."/>
            <person name="Lander E.S."/>
            <person name="Weissenbach J."/>
            <person name="Roest Crollius H."/>
        </authorList>
    </citation>
    <scope>NUCLEOTIDE SEQUENCE [LARGE SCALE GENOMIC DNA]</scope>
</reference>
<feature type="compositionally biased region" description="Polar residues" evidence="1">
    <location>
        <begin position="132"/>
        <end position="154"/>
    </location>
</feature>
<dbReference type="PANTHER" id="PTHR16208">
    <property type="entry name" value="MICROTUBULE-ASSOCIATED PROTEIN/SYNTAPHILIN"/>
    <property type="match status" value="1"/>
</dbReference>
<dbReference type="KEGG" id="tng:GSTEN00000266G001"/>
<evidence type="ECO:0000256" key="1">
    <source>
        <dbReference type="SAM" id="MobiDB-lite"/>
    </source>
</evidence>
<feature type="compositionally biased region" description="Gly residues" evidence="1">
    <location>
        <begin position="394"/>
        <end position="403"/>
    </location>
</feature>
<feature type="compositionally biased region" description="Gly residues" evidence="1">
    <location>
        <begin position="16"/>
        <end position="37"/>
    </location>
</feature>
<protein>
    <submittedName>
        <fullName evidence="2">(spotted green pufferfish) hypothetical protein</fullName>
    </submittedName>
</protein>
<dbReference type="EMBL" id="CAAE01023595">
    <property type="protein sequence ID" value="CAG14596.1"/>
    <property type="molecule type" value="Genomic_DNA"/>
</dbReference>
<feature type="compositionally biased region" description="Basic residues" evidence="1">
    <location>
        <begin position="46"/>
        <end position="60"/>
    </location>
</feature>
<comment type="caution">
    <text evidence="2">The sequence shown here is derived from an EMBL/GenBank/DDBJ whole genome shotgun (WGS) entry which is preliminary data.</text>
</comment>
<gene>
    <name evidence="2" type="ORF">GSTENG00000266001</name>
</gene>
<feature type="region of interest" description="Disordered" evidence="1">
    <location>
        <begin position="286"/>
        <end position="305"/>
    </location>
</feature>
<name>Q4RAI7_TETNG</name>
<accession>Q4RAI7</accession>
<feature type="region of interest" description="Disordered" evidence="1">
    <location>
        <begin position="1"/>
        <end position="173"/>
    </location>
</feature>
<organism evidence="2">
    <name type="scientific">Tetraodon nigroviridis</name>
    <name type="common">Spotted green pufferfish</name>
    <name type="synonym">Chelonodon nigroviridis</name>
    <dbReference type="NCBI Taxonomy" id="99883"/>
    <lineage>
        <taxon>Eukaryota</taxon>
        <taxon>Metazoa</taxon>
        <taxon>Chordata</taxon>
        <taxon>Craniata</taxon>
        <taxon>Vertebrata</taxon>
        <taxon>Euteleostomi</taxon>
        <taxon>Actinopterygii</taxon>
        <taxon>Neopterygii</taxon>
        <taxon>Teleostei</taxon>
        <taxon>Neoteleostei</taxon>
        <taxon>Acanthomorphata</taxon>
        <taxon>Eupercaria</taxon>
        <taxon>Tetraodontiformes</taxon>
        <taxon>Tetradontoidea</taxon>
        <taxon>Tetraodontidae</taxon>
        <taxon>Tetraodon</taxon>
    </lineage>
</organism>
<feature type="compositionally biased region" description="Acidic residues" evidence="1">
    <location>
        <begin position="320"/>
        <end position="332"/>
    </location>
</feature>
<evidence type="ECO:0000313" key="2">
    <source>
        <dbReference type="EMBL" id="CAG14596.1"/>
    </source>
</evidence>
<feature type="region of interest" description="Disordered" evidence="1">
    <location>
        <begin position="315"/>
        <end position="408"/>
    </location>
</feature>
<dbReference type="GO" id="GO:0005881">
    <property type="term" value="C:cytoplasmic microtubule"/>
    <property type="evidence" value="ECO:0007669"/>
    <property type="project" value="TreeGrafter"/>
</dbReference>
<dbReference type="OrthoDB" id="5807119at2759"/>
<sequence length="455" mass="46713">RQRDRRAEGSADQDAGGVGGGGVPPRGGPAGPEGGAAGDPAAQASRGRRARQAGRRRRRPSWTWTSRTTSRTSTPRTTSWRTSCSTWSWAQARLARDRGAAPGPRRAPAGGSAPASVSGESPGPLPRANAPGTLSCSCGSSPARSLTRSSTYTKLSEPPPPQRSSGQDSGFACGGDGVPSRAQLLLEAAFLSEETASLLSSYSQSLSLSTSLRLPCACACERLAAGEPPAPCPCAPAGPAPPCLSHHHLCVHPLREAGIQTESCGAATAGGCCHDLDTIAEQRTFRSQACSPTSTWEEEPDSAAATVLSAVPSLARSAAEDLETPEGSDEEPPPTPAGGSGAVFWAEEREEVDGGAEEAGAADPDPSLEQAHTSQPRSSASPEAVAVQQRGREGGGAGGGGAAAHGEAPGCDQVQRSYWSRHFWVDLLAVAVPMVPTVAWLCRGPARGPQPIYHF</sequence>
<dbReference type="PANTHER" id="PTHR16208:SF1">
    <property type="entry name" value="SYNTAPHILIN"/>
    <property type="match status" value="1"/>
</dbReference>
<feature type="non-terminal residue" evidence="2">
    <location>
        <position position="455"/>
    </location>
</feature>